<gene>
    <name evidence="3" type="ORF">LX24_01858</name>
</gene>
<organism evidence="3 4">
    <name type="scientific">Desulfallas thermosapovorans DSM 6562</name>
    <dbReference type="NCBI Taxonomy" id="1121431"/>
    <lineage>
        <taxon>Bacteria</taxon>
        <taxon>Bacillati</taxon>
        <taxon>Bacillota</taxon>
        <taxon>Clostridia</taxon>
        <taxon>Eubacteriales</taxon>
        <taxon>Desulfallaceae</taxon>
        <taxon>Desulfallas</taxon>
    </lineage>
</organism>
<dbReference type="GO" id="GO:0009253">
    <property type="term" value="P:peptidoglycan catabolic process"/>
    <property type="evidence" value="ECO:0007669"/>
    <property type="project" value="InterPro"/>
</dbReference>
<evidence type="ECO:0000259" key="2">
    <source>
        <dbReference type="SMART" id="SM00701"/>
    </source>
</evidence>
<dbReference type="EMBL" id="VNHM01000009">
    <property type="protein sequence ID" value="TYO95129.1"/>
    <property type="molecule type" value="Genomic_DNA"/>
</dbReference>
<dbReference type="InterPro" id="IPR002502">
    <property type="entry name" value="Amidase_domain"/>
</dbReference>
<dbReference type="SMART" id="SM00701">
    <property type="entry name" value="PGRP"/>
    <property type="match status" value="1"/>
</dbReference>
<dbReference type="SUPFAM" id="SSF55846">
    <property type="entry name" value="N-acetylmuramoyl-L-alanine amidase-like"/>
    <property type="match status" value="1"/>
</dbReference>
<dbReference type="GO" id="GO:0042597">
    <property type="term" value="C:periplasmic space"/>
    <property type="evidence" value="ECO:0007669"/>
    <property type="project" value="TreeGrafter"/>
</dbReference>
<dbReference type="AlphaFoldDB" id="A0A5S4ZR75"/>
<evidence type="ECO:0000313" key="4">
    <source>
        <dbReference type="Proteomes" id="UP000323166"/>
    </source>
</evidence>
<evidence type="ECO:0000313" key="3">
    <source>
        <dbReference type="EMBL" id="TYO95129.1"/>
    </source>
</evidence>
<dbReference type="CDD" id="cd06583">
    <property type="entry name" value="PGRP"/>
    <property type="match status" value="1"/>
</dbReference>
<dbReference type="Gene3D" id="2.40.10.120">
    <property type="match status" value="1"/>
</dbReference>
<name>A0A5S4ZR75_9FIRM</name>
<comment type="caution">
    <text evidence="3">The sequence shown here is derived from an EMBL/GenBank/DDBJ whole genome shotgun (WGS) entry which is preliminary data.</text>
</comment>
<dbReference type="InterPro" id="IPR036505">
    <property type="entry name" value="Amidase/PGRP_sf"/>
</dbReference>
<proteinExistence type="predicted"/>
<dbReference type="SUPFAM" id="SSF50494">
    <property type="entry name" value="Trypsin-like serine proteases"/>
    <property type="match status" value="1"/>
</dbReference>
<evidence type="ECO:0000259" key="1">
    <source>
        <dbReference type="SMART" id="SM00644"/>
    </source>
</evidence>
<dbReference type="InterPro" id="IPR006619">
    <property type="entry name" value="PGRP_domain_met/bac"/>
</dbReference>
<dbReference type="InterPro" id="IPR009003">
    <property type="entry name" value="Peptidase_S1_PA"/>
</dbReference>
<dbReference type="GO" id="GO:0008270">
    <property type="term" value="F:zinc ion binding"/>
    <property type="evidence" value="ECO:0007669"/>
    <property type="project" value="InterPro"/>
</dbReference>
<keyword evidence="4" id="KW-1185">Reference proteome</keyword>
<feature type="domain" description="N-acetylmuramoyl-L-alanine amidase" evidence="1">
    <location>
        <begin position="11"/>
        <end position="133"/>
    </location>
</feature>
<dbReference type="Proteomes" id="UP000323166">
    <property type="component" value="Unassembled WGS sequence"/>
</dbReference>
<accession>A0A5S4ZR75</accession>
<dbReference type="InterPro" id="IPR001940">
    <property type="entry name" value="Peptidase_S1C"/>
</dbReference>
<dbReference type="GO" id="GO:0006515">
    <property type="term" value="P:protein quality control for misfolded or incompletely synthesized proteins"/>
    <property type="evidence" value="ECO:0007669"/>
    <property type="project" value="TreeGrafter"/>
</dbReference>
<sequence>MSIRLFQWPKGTKFNKRKSTDYIVVHHSASGDVPAAEIHRWHLAKGWLGIGYHYIIRADGTAEEGRPHWAEGAHVLGKNGVSLGICLTGSFEHHRPTTAQVDSLVRLVKSLQQLYPDANIVGHKHLIATACPGRLFPWDVLQKRLQESEGMSFKDLDKCWYPDLAKKAVELGLVAGIQREDGLYLAPKEPLTREQGWIMDLRQHAMLDNVWKIPDMVKKYLPSVVRIWAKGGQYQTVGSGSFVSPSIILTNAHVVGNNATVSVDTHDNHSDTGKMQGKVIKRDEYIDLALVQIDRQYTPLKLADGAIHGEFCLVLGNPGGEWQSVTAGIVSHNDRGDYIETDARINPGNSGGAMLNAKGELIGVPSHKIALDHSWDNQNYAIRISRVKEFIKGVV</sequence>
<reference evidence="3 4" key="1">
    <citation type="submission" date="2019-07" db="EMBL/GenBank/DDBJ databases">
        <title>Genomic Encyclopedia of Type Strains, Phase I: the one thousand microbial genomes (KMG-I) project.</title>
        <authorList>
            <person name="Kyrpides N."/>
        </authorList>
    </citation>
    <scope>NUCLEOTIDE SEQUENCE [LARGE SCALE GENOMIC DNA]</scope>
    <source>
        <strain evidence="3 4">DSM 6562</strain>
    </source>
</reference>
<protein>
    <submittedName>
        <fullName evidence="3">N-acetylmuramoyl-L-alanine amidase</fullName>
    </submittedName>
</protein>
<dbReference type="PANTHER" id="PTHR22939">
    <property type="entry name" value="SERINE PROTEASE FAMILY S1C HTRA-RELATED"/>
    <property type="match status" value="1"/>
</dbReference>
<dbReference type="PRINTS" id="PR00834">
    <property type="entry name" value="PROTEASES2C"/>
</dbReference>
<dbReference type="Gene3D" id="3.40.80.10">
    <property type="entry name" value="Peptidoglycan recognition protein-like"/>
    <property type="match status" value="1"/>
</dbReference>
<dbReference type="RefSeq" id="WP_166511863.1">
    <property type="nucleotide sequence ID" value="NZ_VNHM01000009.1"/>
</dbReference>
<feature type="domain" description="Peptidoglycan recognition protein family" evidence="2">
    <location>
        <begin position="13"/>
        <end position="127"/>
    </location>
</feature>
<dbReference type="SMART" id="SM00644">
    <property type="entry name" value="Ami_2"/>
    <property type="match status" value="1"/>
</dbReference>
<dbReference type="GO" id="GO:0004252">
    <property type="term" value="F:serine-type endopeptidase activity"/>
    <property type="evidence" value="ECO:0007669"/>
    <property type="project" value="InterPro"/>
</dbReference>
<dbReference type="PANTHER" id="PTHR22939:SF129">
    <property type="entry name" value="SERINE PROTEASE HTRA2, MITOCHONDRIAL"/>
    <property type="match status" value="1"/>
</dbReference>
<dbReference type="Pfam" id="PF13365">
    <property type="entry name" value="Trypsin_2"/>
    <property type="match status" value="1"/>
</dbReference>
<dbReference type="GO" id="GO:0008745">
    <property type="term" value="F:N-acetylmuramoyl-L-alanine amidase activity"/>
    <property type="evidence" value="ECO:0007669"/>
    <property type="project" value="InterPro"/>
</dbReference>
<dbReference type="Pfam" id="PF01510">
    <property type="entry name" value="Amidase_2"/>
    <property type="match status" value="1"/>
</dbReference>